<reference evidence="2" key="3">
    <citation type="submission" date="2025-09" db="UniProtKB">
        <authorList>
            <consortium name="Ensembl"/>
        </authorList>
    </citation>
    <scope>IDENTIFICATION</scope>
    <source>
        <strain evidence="2">Thorbecke</strain>
    </source>
</reference>
<proteinExistence type="predicted"/>
<organism evidence="2 3">
    <name type="scientific">Oryctolagus cuniculus</name>
    <name type="common">Rabbit</name>
    <dbReference type="NCBI Taxonomy" id="9986"/>
    <lineage>
        <taxon>Eukaryota</taxon>
        <taxon>Metazoa</taxon>
        <taxon>Chordata</taxon>
        <taxon>Craniata</taxon>
        <taxon>Vertebrata</taxon>
        <taxon>Euteleostomi</taxon>
        <taxon>Mammalia</taxon>
        <taxon>Eutheria</taxon>
        <taxon>Euarchontoglires</taxon>
        <taxon>Glires</taxon>
        <taxon>Lagomorpha</taxon>
        <taxon>Leporidae</taxon>
        <taxon>Oryctolagus</taxon>
    </lineage>
</organism>
<dbReference type="AlphaFoldDB" id="G1SIS5"/>
<accession>G1SIS5</accession>
<protein>
    <submittedName>
        <fullName evidence="2">Uncharacterized protein</fullName>
    </submittedName>
</protein>
<feature type="signal peptide" evidence="1">
    <location>
        <begin position="1"/>
        <end position="30"/>
    </location>
</feature>
<evidence type="ECO:0000256" key="1">
    <source>
        <dbReference type="SAM" id="SignalP"/>
    </source>
</evidence>
<dbReference type="GO" id="GO:0005484">
    <property type="term" value="F:SNAP receptor activity"/>
    <property type="evidence" value="ECO:0007669"/>
    <property type="project" value="TreeGrafter"/>
</dbReference>
<dbReference type="SMR" id="G1SIS5"/>
<dbReference type="GeneTree" id="ENSGT00980000202001"/>
<dbReference type="PANTHER" id="PTHR45806:SF1">
    <property type="entry name" value="SYNAPTOBREVIN HOMOLOG YKT6"/>
    <property type="match status" value="1"/>
</dbReference>
<dbReference type="GO" id="GO:0005794">
    <property type="term" value="C:Golgi apparatus"/>
    <property type="evidence" value="ECO:0007669"/>
    <property type="project" value="TreeGrafter"/>
</dbReference>
<dbReference type="SUPFAM" id="SSF64356">
    <property type="entry name" value="SNARE-like"/>
    <property type="match status" value="1"/>
</dbReference>
<dbReference type="GO" id="GO:0006888">
    <property type="term" value="P:endoplasmic reticulum to Golgi vesicle-mediated transport"/>
    <property type="evidence" value="ECO:0007669"/>
    <property type="project" value="TreeGrafter"/>
</dbReference>
<keyword evidence="1" id="KW-0732">Signal</keyword>
<dbReference type="PANTHER" id="PTHR45806">
    <property type="entry name" value="SYNAPTOBREVIN HOMOLOG YKT6"/>
    <property type="match status" value="1"/>
</dbReference>
<dbReference type="PaxDb" id="9986-ENSOCUP00000002592"/>
<evidence type="ECO:0000313" key="2">
    <source>
        <dbReference type="Ensembl" id="ENSOCUP00000002592.3"/>
    </source>
</evidence>
<evidence type="ECO:0000313" key="3">
    <source>
        <dbReference type="Proteomes" id="UP000001811"/>
    </source>
</evidence>
<dbReference type="InParanoid" id="G1SIS5"/>
<reference evidence="2 3" key="1">
    <citation type="journal article" date="2011" name="Nature">
        <title>A high-resolution map of human evolutionary constraint using 29 mammals.</title>
        <authorList>
            <person name="Lindblad-Toh K."/>
            <person name="Garber M."/>
            <person name="Zuk O."/>
            <person name="Lin M.F."/>
            <person name="Parker B.J."/>
            <person name="Washietl S."/>
            <person name="Kheradpour P."/>
            <person name="Ernst J."/>
            <person name="Jordan G."/>
            <person name="Mauceli E."/>
            <person name="Ward L.D."/>
            <person name="Lowe C.B."/>
            <person name="Holloway A.K."/>
            <person name="Clamp M."/>
            <person name="Gnerre S."/>
            <person name="Alfoldi J."/>
            <person name="Beal K."/>
            <person name="Chang J."/>
            <person name="Clawson H."/>
            <person name="Cuff J."/>
            <person name="Di Palma F."/>
            <person name="Fitzgerald S."/>
            <person name="Flicek P."/>
            <person name="Guttman M."/>
            <person name="Hubisz M.J."/>
            <person name="Jaffe D.B."/>
            <person name="Jungreis I."/>
            <person name="Kent W.J."/>
            <person name="Kostka D."/>
            <person name="Lara M."/>
            <person name="Martins A.L."/>
            <person name="Massingham T."/>
            <person name="Moltke I."/>
            <person name="Raney B.J."/>
            <person name="Rasmussen M.D."/>
            <person name="Robinson J."/>
            <person name="Stark A."/>
            <person name="Vilella A.J."/>
            <person name="Wen J."/>
            <person name="Xie X."/>
            <person name="Zody M.C."/>
            <person name="Baldwin J."/>
            <person name="Bloom T."/>
            <person name="Chin C.W."/>
            <person name="Heiman D."/>
            <person name="Nicol R."/>
            <person name="Nusbaum C."/>
            <person name="Young S."/>
            <person name="Wilkinson J."/>
            <person name="Worley K.C."/>
            <person name="Kovar C.L."/>
            <person name="Muzny D.M."/>
            <person name="Gibbs R.A."/>
            <person name="Cree A."/>
            <person name="Dihn H.H."/>
            <person name="Fowler G."/>
            <person name="Jhangiani S."/>
            <person name="Joshi V."/>
            <person name="Lee S."/>
            <person name="Lewis L.R."/>
            <person name="Nazareth L.V."/>
            <person name="Okwuonu G."/>
            <person name="Santibanez J."/>
            <person name="Warren W.C."/>
            <person name="Mardis E.R."/>
            <person name="Weinstock G.M."/>
            <person name="Wilson R.K."/>
            <person name="Delehaunty K."/>
            <person name="Dooling D."/>
            <person name="Fronik C."/>
            <person name="Fulton L."/>
            <person name="Fulton B."/>
            <person name="Graves T."/>
            <person name="Minx P."/>
            <person name="Sodergren E."/>
            <person name="Birney E."/>
            <person name="Margulies E.H."/>
            <person name="Herrero J."/>
            <person name="Green E.D."/>
            <person name="Haussler D."/>
            <person name="Siepel A."/>
            <person name="Goldman N."/>
            <person name="Pollard K.S."/>
            <person name="Pedersen J.S."/>
            <person name="Lander E.S."/>
            <person name="Kellis M."/>
        </authorList>
    </citation>
    <scope>NUCLEOTIDE SEQUENCE [LARGE SCALE GENOMIC DNA]</scope>
    <source>
        <strain evidence="2 3">Thorbecke inbred</strain>
    </source>
</reference>
<dbReference type="InterPro" id="IPR011012">
    <property type="entry name" value="Longin-like_dom_sf"/>
</dbReference>
<dbReference type="Ensembl" id="ENSOCUT00000002981.3">
    <property type="protein sequence ID" value="ENSOCUP00000002592.3"/>
    <property type="gene ID" value="ENSOCUG00000002981.3"/>
</dbReference>
<dbReference type="Proteomes" id="UP000001811">
    <property type="component" value="Chromosome 10"/>
</dbReference>
<dbReference type="STRING" id="9986.ENSOCUP00000002592"/>
<dbReference type="Gene3D" id="3.30.450.50">
    <property type="entry name" value="Longin domain"/>
    <property type="match status" value="1"/>
</dbReference>
<dbReference type="HOGENOM" id="CLU_074848_2_1_1"/>
<reference evidence="2" key="2">
    <citation type="submission" date="2025-08" db="UniProtKB">
        <authorList>
            <consortium name="Ensembl"/>
        </authorList>
    </citation>
    <scope>IDENTIFICATION</scope>
    <source>
        <strain evidence="2">Thorbecke</strain>
    </source>
</reference>
<dbReference type="EMBL" id="AAGW02061860">
    <property type="status" value="NOT_ANNOTATED_CDS"/>
    <property type="molecule type" value="Genomic_DNA"/>
</dbReference>
<dbReference type="Bgee" id="ENSOCUG00000002981">
    <property type="expression patterns" value="Expressed in heart and 15 other cell types or tissues"/>
</dbReference>
<sequence>PASVLGVCALGPTCPCLLLLLLAPHRCAHSQESLPPFLLLLWVQLVRTGPVTPPVLSSGGRVSRGESRGPETVTLGAGSLLTTRRLQHSNAGDLGRVTRFGHRPCFPQHLLQSGAGTHTGCSTGDWAKRLPGLSKVPSIWEPGPPGAQGCDLAALLGRAVWAVLSVALEAASNPGVAHEASGYFLVLQQSTCAMSMSGMTVSRVWSLLTVLDEFSKQVDRIEWPVGSPATIQYTALDGHLSRYQNPREADPMTKVQAELDETKIILVSRRGERGQCCGLGPAACAGWARRPVQAGPGGLCVPAWPLGPSGALEQSLGTCMPSEASGWLPARVCGPRPERCGFGAEGGRGGAETALCPPELWSCRLLSVHVPRPSLALPLRVAAGL</sequence>
<keyword evidence="3" id="KW-1185">Reference proteome</keyword>
<feature type="chain" id="PRO_5023824952" evidence="1">
    <location>
        <begin position="31"/>
        <end position="385"/>
    </location>
</feature>
<name>G1SIS5_RABIT</name>